<proteinExistence type="predicted"/>
<accession>A0A2T3NLR3</accession>
<dbReference type="RefSeq" id="WP_107297078.1">
    <property type="nucleotide sequence ID" value="NZ_PYMB01000001.1"/>
</dbReference>
<dbReference type="InterPro" id="IPR029058">
    <property type="entry name" value="AB_hydrolase_fold"/>
</dbReference>
<dbReference type="AlphaFoldDB" id="A0A2T3NLR3"/>
<sequence length="284" mass="32155">MTLTLDPTQKNYDPKRMVVHKNIYIPQLDRQRHVRIYLPVNYESSTQRYPVIYMHDGQNVFEPELCIAGASWQVAEQLDALQTEGESEGYIVVAIDCSQARGHLGRRDEYSPWPFAPPAALTNWEQAIEPQGGEGTAYCDFIVQTLKPFVDQHYRTQPERESTTIAGSSMGGFISLYAALKYQDTFSKAGIFSPAFWFASEAMKTYLEQARIKHPTKIYMDIGTNETSDPSIEAFPALYHDLAVEFAELLSGKSAQIACHFNVDDGGIHSERAWARRFTNLIKI</sequence>
<organism evidence="1 2">
    <name type="scientific">Photobacterium rosenbergii</name>
    <dbReference type="NCBI Taxonomy" id="294936"/>
    <lineage>
        <taxon>Bacteria</taxon>
        <taxon>Pseudomonadati</taxon>
        <taxon>Pseudomonadota</taxon>
        <taxon>Gammaproteobacteria</taxon>
        <taxon>Vibrionales</taxon>
        <taxon>Vibrionaceae</taxon>
        <taxon>Photobacterium</taxon>
    </lineage>
</organism>
<dbReference type="Pfam" id="PF00756">
    <property type="entry name" value="Esterase"/>
    <property type="match status" value="1"/>
</dbReference>
<dbReference type="OrthoDB" id="9784036at2"/>
<name>A0A2T3NLR3_9GAMM</name>
<dbReference type="InterPro" id="IPR050583">
    <property type="entry name" value="Mycobacterial_A85_antigen"/>
</dbReference>
<dbReference type="PANTHER" id="PTHR48098:SF6">
    <property type="entry name" value="FERRI-BACILLIBACTIN ESTERASE BESA"/>
    <property type="match status" value="1"/>
</dbReference>
<evidence type="ECO:0000313" key="1">
    <source>
        <dbReference type="EMBL" id="PSW16456.1"/>
    </source>
</evidence>
<comment type="caution">
    <text evidence="1">The sequence shown here is derived from an EMBL/GenBank/DDBJ whole genome shotgun (WGS) entry which is preliminary data.</text>
</comment>
<dbReference type="Proteomes" id="UP000241346">
    <property type="component" value="Unassembled WGS sequence"/>
</dbReference>
<protein>
    <submittedName>
        <fullName evidence="1">Carbohydrate esterase</fullName>
    </submittedName>
</protein>
<dbReference type="Gene3D" id="3.40.50.1820">
    <property type="entry name" value="alpha/beta hydrolase"/>
    <property type="match status" value="1"/>
</dbReference>
<gene>
    <name evidence="1" type="ORF">C9J01_05510</name>
</gene>
<reference evidence="1 2" key="1">
    <citation type="submission" date="2018-03" db="EMBL/GenBank/DDBJ databases">
        <title>Whole genome sequencing of Histamine producing bacteria.</title>
        <authorList>
            <person name="Butler K."/>
        </authorList>
    </citation>
    <scope>NUCLEOTIDE SEQUENCE [LARGE SCALE GENOMIC DNA]</scope>
    <source>
        <strain evidence="1 2">DSM 19138</strain>
    </source>
</reference>
<dbReference type="EMBL" id="PYMB01000001">
    <property type="protein sequence ID" value="PSW16456.1"/>
    <property type="molecule type" value="Genomic_DNA"/>
</dbReference>
<evidence type="ECO:0000313" key="2">
    <source>
        <dbReference type="Proteomes" id="UP000241346"/>
    </source>
</evidence>
<dbReference type="PANTHER" id="PTHR48098">
    <property type="entry name" value="ENTEROCHELIN ESTERASE-RELATED"/>
    <property type="match status" value="1"/>
</dbReference>
<dbReference type="InterPro" id="IPR000801">
    <property type="entry name" value="Esterase-like"/>
</dbReference>
<dbReference type="SUPFAM" id="SSF53474">
    <property type="entry name" value="alpha/beta-Hydrolases"/>
    <property type="match status" value="1"/>
</dbReference>